<protein>
    <submittedName>
        <fullName evidence="1">Uncharacterized protein</fullName>
    </submittedName>
</protein>
<organism evidence="1">
    <name type="scientific">Microviridae sp. ctiu24</name>
    <dbReference type="NCBI Taxonomy" id="2826742"/>
    <lineage>
        <taxon>Viruses</taxon>
        <taxon>Monodnaviria</taxon>
        <taxon>Sangervirae</taxon>
        <taxon>Phixviricota</taxon>
        <taxon>Malgrandaviricetes</taxon>
        <taxon>Petitvirales</taxon>
        <taxon>Microviridae</taxon>
    </lineage>
</organism>
<accession>A0A8S5LYD7</accession>
<reference evidence="1" key="1">
    <citation type="journal article" date="2021" name="Proc. Natl. Acad. Sci. U.S.A.">
        <title>A Catalog of Tens of Thousands of Viruses from Human Metagenomes Reveals Hidden Associations with Chronic Diseases.</title>
        <authorList>
            <person name="Tisza M.J."/>
            <person name="Buck C.B."/>
        </authorList>
    </citation>
    <scope>NUCLEOTIDE SEQUENCE</scope>
    <source>
        <strain evidence="1">Ctiu24</strain>
    </source>
</reference>
<dbReference type="EMBL" id="BK014772">
    <property type="protein sequence ID" value="DAD75061.1"/>
    <property type="molecule type" value="Genomic_DNA"/>
</dbReference>
<sequence length="75" mass="8924">MSVTKNDIPDTYWLEMYLGRLQQHFANELMDWFPERPYTYYDLNDNKNIVHDSCESIRKILGLPSYVYKSPGSSK</sequence>
<evidence type="ECO:0000313" key="1">
    <source>
        <dbReference type="EMBL" id="DAD75061.1"/>
    </source>
</evidence>
<name>A0A8S5LYD7_9VIRU</name>
<proteinExistence type="predicted"/>